<feature type="compositionally biased region" description="Pro residues" evidence="1">
    <location>
        <begin position="1"/>
        <end position="10"/>
    </location>
</feature>
<dbReference type="EMBL" id="CADCWM010000792">
    <property type="protein sequence ID" value="CAA9580665.1"/>
    <property type="molecule type" value="Genomic_DNA"/>
</dbReference>
<feature type="compositionally biased region" description="Low complexity" evidence="1">
    <location>
        <begin position="11"/>
        <end position="20"/>
    </location>
</feature>
<organism evidence="2">
    <name type="scientific">uncultured Thermomicrobiales bacterium</name>
    <dbReference type="NCBI Taxonomy" id="1645740"/>
    <lineage>
        <taxon>Bacteria</taxon>
        <taxon>Pseudomonadati</taxon>
        <taxon>Thermomicrobiota</taxon>
        <taxon>Thermomicrobia</taxon>
        <taxon>Thermomicrobiales</taxon>
        <taxon>environmental samples</taxon>
    </lineage>
</organism>
<name>A0A6J4VJ44_9BACT</name>
<gene>
    <name evidence="2" type="ORF">AVDCRST_MAG88-3294</name>
</gene>
<dbReference type="AlphaFoldDB" id="A0A6J4VJ44"/>
<feature type="region of interest" description="Disordered" evidence="1">
    <location>
        <begin position="1"/>
        <end position="20"/>
    </location>
</feature>
<proteinExistence type="predicted"/>
<reference evidence="2" key="1">
    <citation type="submission" date="2020-02" db="EMBL/GenBank/DDBJ databases">
        <authorList>
            <person name="Meier V. D."/>
        </authorList>
    </citation>
    <scope>NUCLEOTIDE SEQUENCE</scope>
    <source>
        <strain evidence="2">AVDCRST_MAG88</strain>
    </source>
</reference>
<feature type="non-terminal residue" evidence="2">
    <location>
        <position position="1"/>
    </location>
</feature>
<sequence>WSSAPPPPQPAGSCACPKPC</sequence>
<accession>A0A6J4VJ44</accession>
<protein>
    <submittedName>
        <fullName evidence="2">Uncharacterized protein</fullName>
    </submittedName>
</protein>
<feature type="non-terminal residue" evidence="2">
    <location>
        <position position="20"/>
    </location>
</feature>
<evidence type="ECO:0000313" key="2">
    <source>
        <dbReference type="EMBL" id="CAA9580665.1"/>
    </source>
</evidence>
<evidence type="ECO:0000256" key="1">
    <source>
        <dbReference type="SAM" id="MobiDB-lite"/>
    </source>
</evidence>